<feature type="region of interest" description="Disordered" evidence="4">
    <location>
        <begin position="5452"/>
        <end position="5476"/>
    </location>
</feature>
<comment type="caution">
    <text evidence="7">The sequence shown here is derived from an EMBL/GenBank/DDBJ whole genome shotgun (WGS) entry which is preliminary data.</text>
</comment>
<feature type="region of interest" description="Disordered" evidence="4">
    <location>
        <begin position="1397"/>
        <end position="1434"/>
    </location>
</feature>
<evidence type="ECO:0000256" key="1">
    <source>
        <dbReference type="ARBA" id="ARBA00004430"/>
    </source>
</evidence>
<feature type="domain" description="Leucine-rich repeat-containing N-terminal plant-type" evidence="6">
    <location>
        <begin position="285"/>
        <end position="322"/>
    </location>
</feature>
<feature type="domain" description="Leucine-rich repeat-containing N-terminal plant-type" evidence="6">
    <location>
        <begin position="3309"/>
        <end position="3346"/>
    </location>
</feature>
<keyword evidence="5" id="KW-1133">Transmembrane helix</keyword>
<feature type="region of interest" description="Disordered" evidence="4">
    <location>
        <begin position="2675"/>
        <end position="2798"/>
    </location>
</feature>
<feature type="compositionally biased region" description="Pro residues" evidence="4">
    <location>
        <begin position="4509"/>
        <end position="4540"/>
    </location>
</feature>
<dbReference type="Pfam" id="PF08263">
    <property type="entry name" value="LRRNT_2"/>
    <property type="match status" value="23"/>
</dbReference>
<feature type="domain" description="Leucine-rich repeat-containing N-terminal plant-type" evidence="6">
    <location>
        <begin position="1979"/>
        <end position="2008"/>
    </location>
</feature>
<feature type="region of interest" description="Disordered" evidence="4">
    <location>
        <begin position="460"/>
        <end position="498"/>
    </location>
</feature>
<feature type="compositionally biased region" description="Pro residues" evidence="4">
    <location>
        <begin position="94"/>
        <end position="125"/>
    </location>
</feature>
<evidence type="ECO:0000256" key="4">
    <source>
        <dbReference type="SAM" id="MobiDB-lite"/>
    </source>
</evidence>
<dbReference type="Gene3D" id="3.80.10.10">
    <property type="entry name" value="Ribonuclease Inhibitor"/>
    <property type="match status" value="24"/>
</dbReference>
<evidence type="ECO:0000256" key="5">
    <source>
        <dbReference type="SAM" id="Phobius"/>
    </source>
</evidence>
<reference evidence="7" key="1">
    <citation type="journal article" date="2020" name="bioRxiv">
        <title>Comparative genomics of Chlamydomonas.</title>
        <authorList>
            <person name="Craig R.J."/>
            <person name="Hasan A.R."/>
            <person name="Ness R.W."/>
            <person name="Keightley P.D."/>
        </authorList>
    </citation>
    <scope>NUCLEOTIDE SEQUENCE</scope>
    <source>
        <strain evidence="7">SAG 7.73</strain>
    </source>
</reference>
<feature type="compositionally biased region" description="Pro residues" evidence="4">
    <location>
        <begin position="1057"/>
        <end position="1218"/>
    </location>
</feature>
<evidence type="ECO:0000259" key="6">
    <source>
        <dbReference type="Pfam" id="PF08263"/>
    </source>
</evidence>
<feature type="compositionally biased region" description="Pro residues" evidence="4">
    <location>
        <begin position="2675"/>
        <end position="2797"/>
    </location>
</feature>
<feature type="compositionally biased region" description="Pro residues" evidence="4">
    <location>
        <begin position="1938"/>
        <end position="1969"/>
    </location>
</feature>
<feature type="domain" description="Leucine-rich repeat-containing N-terminal plant-type" evidence="6">
    <location>
        <begin position="1444"/>
        <end position="1473"/>
    </location>
</feature>
<feature type="domain" description="Leucine-rich repeat-containing N-terminal plant-type" evidence="6">
    <location>
        <begin position="673"/>
        <end position="710"/>
    </location>
</feature>
<evidence type="ECO:0000313" key="8">
    <source>
        <dbReference type="Proteomes" id="UP000650467"/>
    </source>
</evidence>
<feature type="domain" description="Leucine-rich repeat-containing N-terminal plant-type" evidence="6">
    <location>
        <begin position="5484"/>
        <end position="5519"/>
    </location>
</feature>
<feature type="domain" description="Leucine-rich repeat-containing N-terminal plant-type" evidence="6">
    <location>
        <begin position="4550"/>
        <end position="4579"/>
    </location>
</feature>
<accession>A0A835TEA3</accession>
<feature type="compositionally biased region" description="Pro residues" evidence="4">
    <location>
        <begin position="3184"/>
        <end position="3306"/>
    </location>
</feature>
<feature type="region of interest" description="Disordered" evidence="4">
    <location>
        <begin position="7621"/>
        <end position="7657"/>
    </location>
</feature>
<feature type="domain" description="Leucine-rich repeat-containing N-terminal plant-type" evidence="6">
    <location>
        <begin position="3818"/>
        <end position="3855"/>
    </location>
</feature>
<feature type="compositionally biased region" description="Pro residues" evidence="4">
    <location>
        <begin position="467"/>
        <end position="498"/>
    </location>
</feature>
<feature type="compositionally biased region" description="Low complexity" evidence="4">
    <location>
        <begin position="7277"/>
        <end position="7288"/>
    </location>
</feature>
<feature type="compositionally biased region" description="Low complexity" evidence="4">
    <location>
        <begin position="7205"/>
        <end position="7214"/>
    </location>
</feature>
<feature type="transmembrane region" description="Helical" evidence="5">
    <location>
        <begin position="7548"/>
        <end position="7570"/>
    </location>
</feature>
<feature type="compositionally biased region" description="Basic residues" evidence="4">
    <location>
        <begin position="7309"/>
        <end position="7318"/>
    </location>
</feature>
<feature type="domain" description="Leucine-rich repeat-containing N-terminal plant-type" evidence="6">
    <location>
        <begin position="2291"/>
        <end position="2328"/>
    </location>
</feature>
<feature type="compositionally biased region" description="Pro residues" evidence="4">
    <location>
        <begin position="3491"/>
        <end position="3522"/>
    </location>
</feature>
<keyword evidence="8" id="KW-1185">Reference proteome</keyword>
<dbReference type="InterPro" id="IPR032675">
    <property type="entry name" value="LRR_dom_sf"/>
</dbReference>
<feature type="compositionally biased region" description="Pro residues" evidence="4">
    <location>
        <begin position="3693"/>
        <end position="3815"/>
    </location>
</feature>
<feature type="region of interest" description="Disordered" evidence="4">
    <location>
        <begin position="4503"/>
        <end position="4540"/>
    </location>
</feature>
<feature type="region of interest" description="Disordered" evidence="4">
    <location>
        <begin position="2140"/>
        <end position="2289"/>
    </location>
</feature>
<feature type="domain" description="Leucine-rich repeat-containing N-terminal plant-type" evidence="6">
    <location>
        <begin position="1221"/>
        <end position="1258"/>
    </location>
</feature>
<feature type="compositionally biased region" description="Pro residues" evidence="4">
    <location>
        <begin position="1605"/>
        <end position="1753"/>
    </location>
</feature>
<feature type="domain" description="Leucine-rich repeat-containing N-terminal plant-type" evidence="6">
    <location>
        <begin position="2800"/>
        <end position="2837"/>
    </location>
</feature>
<comment type="subcellular location">
    <subcellularLocation>
        <location evidence="1">Cytoplasm</location>
        <location evidence="1">Cytoskeleton</location>
        <location evidence="1">Cilium axoneme</location>
    </subcellularLocation>
</comment>
<feature type="region of interest" description="Disordered" evidence="4">
    <location>
        <begin position="6041"/>
        <end position="6100"/>
    </location>
</feature>
<feature type="region of interest" description="Disordered" evidence="4">
    <location>
        <begin position="5930"/>
        <end position="5950"/>
    </location>
</feature>
<feature type="compositionally biased region" description="Gly residues" evidence="4">
    <location>
        <begin position="7261"/>
        <end position="7276"/>
    </location>
</feature>
<feature type="compositionally biased region" description="Pro residues" evidence="4">
    <location>
        <begin position="4988"/>
        <end position="5020"/>
    </location>
</feature>
<dbReference type="PANTHER" id="PTHR48009">
    <property type="entry name" value="LEUCINE-RICH REPEAT (LRR) FAMILY PROTEIN"/>
    <property type="match status" value="1"/>
</dbReference>
<dbReference type="InterPro" id="IPR013210">
    <property type="entry name" value="LRR_N_plant-typ"/>
</dbReference>
<feature type="region of interest" description="Disordered" evidence="4">
    <location>
        <begin position="7136"/>
        <end position="7239"/>
    </location>
</feature>
<feature type="region of interest" description="Disordered" evidence="4">
    <location>
        <begin position="3693"/>
        <end position="3816"/>
    </location>
</feature>
<feature type="region of interest" description="Disordered" evidence="4">
    <location>
        <begin position="7033"/>
        <end position="7085"/>
    </location>
</feature>
<gene>
    <name evidence="7" type="ORF">HXX76_001880</name>
</gene>
<dbReference type="SMART" id="SM00369">
    <property type="entry name" value="LRR_TYP"/>
    <property type="match status" value="24"/>
</dbReference>
<dbReference type="EMBL" id="JAEHOC010000003">
    <property type="protein sequence ID" value="KAG2443528.1"/>
    <property type="molecule type" value="Genomic_DNA"/>
</dbReference>
<feature type="region of interest" description="Disordered" evidence="4">
    <location>
        <begin position="5213"/>
        <end position="5272"/>
    </location>
</feature>
<feature type="region of interest" description="Disordered" evidence="4">
    <location>
        <begin position="2466"/>
        <end position="2504"/>
    </location>
</feature>
<dbReference type="Pfam" id="PF13855">
    <property type="entry name" value="LRR_8"/>
    <property type="match status" value="1"/>
</dbReference>
<feature type="compositionally biased region" description="Low complexity" evidence="4">
    <location>
        <begin position="7069"/>
        <end position="7085"/>
    </location>
</feature>
<sequence length="7657" mass="772011">MTQLEYVSVASNGAGLGGVLPVSWSALTRLTELDLSGNGFYSTIPAAWAGPGGMGVLQYLWLGNNGALCGSIPAPWAAGSPVMSGGTQLGLACPSPPSPPPVPPSPAPPSPAPPSPAPPSPPPPSFGYALADLRVTASPLPAAILGWNTSSDPCTASWTGVSCTAGQPTTVVLNQRSLTGSLPDSWAYVSSLSTIRATNNSLTGTLPRSWSALASLTRLELLGNRYSGQLPAEWSTLTNLRTLDLGGNLLTGPVPAAWSVLTGLFRVDVSGNSLIPAPPAPPTAANALLQVKYELGNSTALSTWDDVLHPNPCTSWYGVSCDGSGNVVDLSLPATSPRLAGPLPPSLVQVRTLRSVTLSGNALTGTLPDSYSQMTQLEYVSVASNGAGLGGVLPVSWSALTRLTELDLSGNGFYSTIPAAWAGPGGMGVLQYLWLGNNGALCGSIPAPWAAGSPVMSSGTQLGLACPSPPSPPPVPPSPAPPSPAPPSPAPPSPPPPSFGYALADLRVTASPLPAAILGWNTSSDPCTASWTGVSCTAGQPTTVVLNQRSLTGSLPDSWAYVSSLSTIRATNNSLTGTLPRSWSALASLTRLELLGNRYSGQLPAEWSTLTNLRTLDLGGNLLTGPVPAAWSVLTGLFRVDVSGNSLIPVPPSPLPPSPAPPSPAPPAPPTAANALLQVKYELGNSTALSTWDDVLHPNPCTSWYGVSCDGSGNVVDLSLPATSPRLAGPLPPSLVQVRTLRSVTLSGNALTGTLPDSYSQMTQLEYVSVASNGAGLGGMLPVSWSALTRLTELDLSGNGFYSTIPAAWAGPGGMGVLQYLWLGNNGALCGSIPAPWAAGSPAMSGGTQLGLACPSPPSPPPVPPSPAPPSPAPPSPAPPSPPPPSFGYALADLRVTASPLPAAILGWNTSSDPCTASWTGVSCTAGQPTTVVLNQRSLTGSLPDSWAYVSSLSTIRATNNSLTGTLPRSWSALASLTRLELLGNRYSGQLPAEWSTLTNLRTLDLGGNLLTGPVPAAWSVLTGLFRVDVSGNSLMCGPVPSASVYVYNGTQIPATCPSPPPPPTPPSPPPSPAPPSPEPPSPAPPVPPSPAPPLPPSPAPPSPAPPSPAPPSPPSPVPPVPPSPAPPSPAPPSPDPPSPAPPSPEPPAPSPPPSPAPPSPAPPSPAPPVPPSPAPPSPEPPVPPSPAPPSPAPPSPVPPSPLPPSPAPPSPAPPAPPTAANALLQVKYELGNSTALSTWDDVLHPNPCTSWYGVSCDGSGNVVDLSLPATSPRLAGPLPPSLVQVRTLRSVTLSGNALTGTLPDSYSQMTQLEYVSVASNGAGLGGVLPVSWSALTRLTELDLSGNGFYSTIPAAWAGPGGMGVLQYLWLGNNGALCGSIPAPWAAGSPVMSGGTQLGLACPSPPSPPPVPPSPAPPSPAPPSPAPPSPPPPSFGYALADLRVTASPLPAAILGWNTSSDPCTASWTGVSCTAGQPTTVVLNQRSLTGSLPDSWAYVSSLSTIRATNNSLTGTLPRSWSALASLTRLELLGNRYSGQLPAEWSTLTNLRTLDLGGNLLTGPVPAAWSVLTGLFRVDVSGNSLMCGPVPSASVYVYNGTQIPATCPSPPPPPTPPSPPPSPAPPSPEPPSPAPPVPPSPAPPLPPSPAPPSPAPPSPAPPSPPSPAPPVPPSPAPPSPAPPSPDPPSPAPPSPEPPAPSPPPSPAPPSPAPPSPEPPVPPSPAPPSPAPPSPVPPSPLPPSPAPPSPAPPAPPTAANALLQVKYELGNSTALSTWDDVLHPNPCTSWYGVSCDGSGNVVDLSLPATSPRLAGPLPPSLVQVRTLRSVTLSGNALTGTLPDSYSQMTQLEYVSVASNGAGLGGVLPVSWSALTRLTELDLSGNGFYSTIPAAWAGPGGMGVLQYLWLGNNGALCGSIPAPWAAGSPVMSSGTQLGLACPSPPSPPPVPPSPAPPSPAPPSPAPPSPPPPSFGYALADLRVTASPLPAAILGWNTSSDPCTASWTGVSCTAGQPTTVVLNQRSLTGSLPDSWAYVSSLSTIRATNNSLTGTLPRSWSALASLTRLELLGNRYSGQLPAEWSTLTNLRTLDLGGNLLTGPVPAAWSVLTGLFRVDVSGNSLMCGPVPSASVYVYNGTQIPATCPSPPPPPTPPSPPPSPAPPSPEPPSPAPPVPPSPAPPLPPSPAPPSPAPPSPAPPSPPSPVPPVPPSPAPPSPAPPSPDPPSPAPPSPEPPAPSPPPSPAPPSPAPPSPEPPVPPSPAPPSPAPPSPVPPSPLPPSPAPPSPAPPAPPTAANALLQVKYELGNSTALSTWDDVLHSNPCTSWYGVSCDGSGNVVDLSLPATSPRLAGPLPPSLVQVRTLRSVTLSGNALTGTLPDSYSQMTQLEYVSVASNGAGLGGVLPVSWSALTRLTELDLSGNGFYSTIPAAWAGPGGMGVLQYLWLGNNGALCGSIPAPWAAGSPVMSSGTQLGLACPSPPSPPPVPPSPAPPSPAPPSPAPPSPPPPSFGYALADLRVTASPLPAAILGWNTSSDPCTAAWTGVSCTAGQPTTVVLNQRSLTGSLPDSWAYVSSLSTIRATNNSLTGTLPRSWSALASLTRLELLGNRYSGQLPAEWSTLTNLRTLDLGGNLLTGPVPAAWSVLTGLFRVDVSGNSLMCGPVPSASVYVYNGTQIPATCPSPPPPPTPPSPPPSPAPPSPEPPSPAPPVPPSPAPPLPPSPAPPSPAPPSPDPPSPAPPSPEPPAPSPPPSPAPPSPAPPSPEPPVPPSPAPPSPAPPSPVPPSPLPPSPAPPSPAPPAPPTAANALLQVKYELGNSTALSTWDDVLHPNPCTSWYGVSCDGSGNVVDLSLPATSPRLAGPLPPSLVQVRTLRSVTLSGNALTGTLPDSYSQMTQLEYVSVASNGAGLGGVLPVSWSALTRLTELDLSGNGFYSTIPAAWAGPGGMGVLQYLWLGNNGALCGSIPAPWAAGSPVMSGGTQLGLACPSPPSPPPVPPSPAPPSPAPPSPAPPSPPPPSFGYALADLRVTASPLPAAILGWNTSSDPCTAAWTGVSCTAGQPTTVVLNQRSLTGSLPDSWAYVSSLSTIRATNNSLTGTLPRSWSALASLTRLELLGNRYSGQLPAEWSTLTNLRTLDLGGNLLTGPVPAAWSVLTGLFRVDVSGNSLMCGPVPSASVYVYNGTQIPATCPSPPPPPTPPSPPPSPAPPSPEPPSPAPPVPPSPAPPVPPSPAPPSPAPPSPDPPSPAPPSPEPPAPSPPPSPAPPSPAPPSPEPPVPPSPAPPSPAPPSPVPPSPLPPSPAPPSPAPPAPPTAANALLQVKYELGNSTALSTWDDVLHPNPCTSWYGVSCDGSGNVVDLSLPATSPRLAGPLPPSLVQVRTLRSVTLSGNALTGTLPDSYSQMTQLEYVSVASNGAGLGGVLPVSWSALTRLTELDLSGNGFYSTIPAAWAGPGGMGVLQYLWLGNNGALCGSIPAPWAAGSPVMSGGTQLGLACPSPPSPPPVPPSPAPPSPAPPSPAPPSPPPPSFGYALADLRVTASPLPAAILGWNTSSDPCTAAWTGVSCTAGQPTTVVLNQRSLTGSLPDSWAYVSSLSTIRATNNSLTGTLPRSWSALASLTRLELLGNRYSGQLPAEWSTLTNLRTLDLGGNLLTGPVPAAWSVLTGLFRVDVSGNSLMCGPVPSASVYVYNGTQIPATCPSPPPPPTPPSPPPSPAPPSPEPPSPAPPVPPSPAPPVPPSPAPPSPAPPSPDPPSPAPPSPEPPAPSPPPSPAPPSPAPPSPEPPVPPSPAPPSPAPPSPVPPSPLPPSPAPPSPAPPAPPTAANALLQVKYELGNSTALSTWDDVLHPNPCTSWYGVSCDGSGNVVDLSLPATSPRLAGPLPPSLVQVRTLRSVTLSGNALTGTLPDSYSQMTQLEYVSVASNGAGLGGVLPVSWSALTRLTELDLSGNGFYSTIPAAWAGPGGMGVLQYLWLGNNGALCGSIPAPWAAGSPVMSGGTQLGLACPSPPSPPPVPPSPAPPSPAPPSPAPPSPPPPSFGYALADLRVTASPLPAAILGWNTSSDPCTAAWTGVSCTAGQPTTVVLNQRSLTGSLPDSWAYVSSLSTIRATNNSLTGTLPRSWSALASLTRLELLGNRYSGQLPAEWSTLTNLRTLDLGGNLLTGPVPAAWSVLTGLFRVDVSGNSLMCGPVPSASVYVYNGTQIPATCPSPPPPPTPPSPPPSPAPPSPEPPSPAPPVPPSPAPPVPPSPAPPSPAPPSPDPPSPAPPSPEPPAPSPPPSPAPPSPAPPSPEPPVPPSPAPPSPAPPSPVPPSPLPPSPAPPSPAPPAPPTAANALLQVKYELGNSTALSTWDDVLHPNPCTSWYGVSCDGSGNVVDLSLPATSPRLAGPLPPSLVQVRTLRSVTLSGNALTGTLPDSYSQMTQLEYVSVASNGAGLGGVLPVSWSALTRLTELDLSGNGFYSTIPAAWAGPGGMGVLQYLWLGNNGALCGSIPAPWAAGSPVMSGGTQLGLACPSPPSPPPVPPSPAPPSPAPPSPAPPSPPPPSFGYALADLRVTASPLPAAILGWNTSSDPCTAAWTGVSCTAGQPTTVVLNQRSLTGSLPDSWAYVSSLSTIRATNNSLTGTLPRSWSALASLTRLELLGNRYSGQLPAEWSTLTNLRTLDLGGNLLTGPVPAAWSVLTGLFRVDVSGNSLMCGPVPSASVYVYNGTQIPATCPSPPPPPTPPSPPPSPAPPSPEPPSPDPPSPFPPSPLPPSPPPPPSPAPPSPAPPSPEPPVPPSPVPPSPAPPSPVPPSPLPPSPAPPSPAPPAPPTAANALLQVKYELGNSTALSTWDDVLHPNPCTSWYGVSCDGSGNVVDLSLPATSPRLAGPLPPSLVQVRTLKSIDLSGNALTGMLPDSYSQMTQLEAASVASNLLSGLLPVSWSELRSLRSLDIGTNPQLASTIPAAWPAGMTALTLLVLRDNPNLCGALPGTWVINNPVVTSGSSLGTPCPSPPSPPPAPPSPFPPSPAPPSPLPPSPPPPSSGNALADLRLTVSAWPVTMLGWNTTSDPCTAAWTGVSCTAGQPTSVSLPFQGLNGSLPSTWGFVTSLQSVVLGGGTNTLRGTLHAAWSSLLALTRLDIVAQGFSGQLPPEWSLLTALRNLGLSANQLTSSVPSAWSALTALTRVELSNNTLMCGPVPSAAYIYNNTLIPGPCPSPPPPPSPPVPPSPFPPLPPPPPSPAPPSPEPPCPVPPSPVPPSPEPPVPPSPAPPVPPSPVPPSPVPPSPAPPSPMPPAPPSYADALFAVKSELLNHTVLANWTLGTHPCINGWTGVQCTGTDVTGISLQYVSPVFAAPVPRLLYQVPTLRVINFVGSGLTGTLPPEWSMLTNLVSIQLTAPNSIQGALPVGYSALALLSSLNLAGNQLTSTIPPQYSVLTALTRLTVASNAAMCGPLPPVISAKVVATSTNVGLPCPAPPLPPSPPPQPPSPPSPFPPLPPAPPSAQPVLLLVKQAVTSPWPYTDWVAGTEPCAAGATWNGVTCVGGLVEQLDLSYLNLAGTLARDLLFLTSLKYLDASVNQFGGALPWDYANLNQLSVLRLGNNSFAGYMPPEWSALTNLIELDLRGNQLISTIPPSWSTLTKLTRLDLSGNPLACGAAPPAIAAVVVPNTLANCPPPPFPPSPAPPSPLPPSPLPPVPPSPAPPVPPSPAPPSPEPPSPEPPSPAPPSPDPPSPLPPSPVPPSPAPPSPVPPSPMPPSPPPPSPFPPTPPSPVPPSPPPPTPPSPPPSPEPPSPAPPSPVPPSPAPPAPPAPPPSPPSPPSPAPPDPPSPSPPPSPNPPSPPPRIPPSPPPEPPPSPPPFPPEAVRPTISMFVSFPGMDCNELNNDPFLEQQVNNDIRTALAASLGVDSSSVAILQMVCGSSGGGGVTATGTTVRRRQLLAAALEAAAAAAVEAGASEAPPPRPNSGAPAPDEDRLLLISSTADSASVSSSSSSSSAGGAASYEDYVYTEMEALMQAPEPRVLMAQQAYASAAGITSDPASARDGQAPAPYAAATGIAVFDECSDEPPGQCGPRLPQADAADGAAGPQPSPGAGADPDHWQRAGRPAPGGAAAGAAGARGGRRWRRRMAAVANPSGVTMELAVMLPKTATQASIDLLMAKINAAPEDVTWLFSASSLLPQYGTPRVSAVAFDVRASLFSDSRPCDKRPAMAGYAPAFVSRYEFAVLLRFSAPFNFTACGANYGCVLGVSKRGLVAEGSLRPLDAQGATYRLKVTVLTEGTLELVLRDDPCDPTTRAAYLNVTADFTNPQATLALATAPTMSNATFLVHADFTEPVLPILPSDIAAIDCRIAGIQLLSPTRMLLVVEGQTGATAKIQLSSFAFADRSGNPGVPSNRLEVVVPSQAVALAAGISHYGTMAVLGASALSCGATALLAPGWRSIACVGGLLRSLGHLQVLSYTESLAFRTPAAYQKAASASEWSQLAWLPASATSWSESFSKRLGRLASAVPPPPPPRLQSLSGTLETAIVDSGLVSATPYLTYAAVAAPNATDVQAVSALMRYADGLVYNTTQLPDVRPPVREAWCDIVATAIVSGAVLAAAVLVHLVLVCSTDRDMRLLGYSFYAAWPKLLLIGLAAVTPPLVYGAFRVLSYETVGGASPPIAVFLLLALAVGAALLVVAWLMIVALTRAADKLPVPLEKPDPQWAEGTPRSRGAAAGTPRTPQNRVVPAPMSPPPQGGAQNILVNQQQQQQQQQQQLQPGMAPQDPNQLFMPRGTPMAAGRPMPMAMQAAPLPLMEMEPLPPAMPGAMLPPPPVPWQMPIRPPQLVGYVPQYATGPRPAPILMPAPPYAPLPPPAAPPPVAPQPLLTSLFGRWRGRPAAPQQPQDAAGAAAAAAPLAEALEQQAPQEQQQQAAQEGGSRRQLLRNRSKSWSSRSPRSPATAGPVGEAAESGAPAAGSTSPTEPAVGSKRRPAPLDDHESGGDAEGVSDDDGGDNATLQGLRTDSARRAAAIERLSPRGLAARQARSSCPGPSLLGSTSVTLGEGAAAAPVAAPPPVAATGAAAQSSGGDTGSPRSPRVRQPVLTMVRPGSSGGDTSPASGSAPAAAAAPGGAAYMPNAPMLLGGATARALASSRARVSMSQELGAGSGPASRLAEILATPPRRSGASAHGSDAGGSAGPSRLRTEALSQPAPRGRFSMLPPLPPSHGRNTSSARSEASIDDAMTSARVGAARSSTGPAGASGAGGVEGTSGGGARSSAGNTTWFDIASDDELVRRRTTDMDLGSGSEGGTGTGGERGSGGSRAAARRAGPGPVAEGREGNLFALDRDPEGRAKRVSKIRQARRAPEAPLVNRPITGYIPGVRGGGGGQAGPGGAGNAAAMAAAAAAGQGEWPGLAPRGDTADGGLANWLRPPPGARRDRGPARGRRSRSRGRNDDGGGGGGGYDNRVDTAASGDYGRGRSAGRLNTAGSGNYESGPGGAPTHDGRSAFCASYGWLVADVVGNTDESALSRGGQRRYLVANVVSLLRTLLLAGLLGGWAARTAAGSMLQVIAVIAVNAGWLQYLLAVRPYVSILGLVAEAVVSGLECVLLVLAALAQGRVRMSPSPATLAIVTLFIALGVVVALELVRTVLVTIYIVKRMQQAADDADEASAGGTGKGGRARSSRVGAFRTSTSGARRGGEP</sequence>
<feature type="region of interest" description="Disordered" evidence="4">
    <location>
        <begin position="88"/>
        <end position="125"/>
    </location>
</feature>
<feature type="compositionally biased region" description="Pro residues" evidence="4">
    <location>
        <begin position="1403"/>
        <end position="1434"/>
    </location>
</feature>
<feature type="domain" description="Leucine-rich repeat-containing N-terminal plant-type" evidence="6">
    <location>
        <begin position="4810"/>
        <end position="4847"/>
    </location>
</feature>
<feature type="compositionally biased region" description="Pro residues" evidence="4">
    <location>
        <begin position="2473"/>
        <end position="2504"/>
    </location>
</feature>
<feature type="domain" description="Leucine-rich repeat-containing N-terminal plant-type" evidence="6">
    <location>
        <begin position="3532"/>
        <end position="3561"/>
    </location>
</feature>
<feature type="domain" description="Leucine-rich repeat-containing N-terminal plant-type" evidence="6">
    <location>
        <begin position="135"/>
        <end position="164"/>
    </location>
</feature>
<feature type="compositionally biased region" description="Pro residues" evidence="4">
    <location>
        <begin position="2982"/>
        <end position="3013"/>
    </location>
</feature>
<feature type="domain" description="Leucine-rich repeat-containing N-terminal plant-type" evidence="6">
    <location>
        <begin position="2514"/>
        <end position="2543"/>
    </location>
</feature>
<feature type="compositionally biased region" description="Pro residues" evidence="4">
    <location>
        <begin position="4711"/>
        <end position="4807"/>
    </location>
</feature>
<feature type="domain" description="Leucine-rich repeat-containing N-terminal plant-type" evidence="6">
    <location>
        <begin position="896"/>
        <end position="925"/>
    </location>
</feature>
<dbReference type="SUPFAM" id="SSF52058">
    <property type="entry name" value="L domain-like"/>
    <property type="match status" value="13"/>
</dbReference>
<evidence type="ECO:0000256" key="2">
    <source>
        <dbReference type="ARBA" id="ARBA00022614"/>
    </source>
</evidence>
<feature type="compositionally biased region" description="Pro residues" evidence="4">
    <location>
        <begin position="5660"/>
        <end position="5841"/>
    </location>
</feature>
<feature type="region of interest" description="Disordered" evidence="4">
    <location>
        <begin position="1605"/>
        <end position="1754"/>
    </location>
</feature>
<feature type="transmembrane region" description="Helical" evidence="5">
    <location>
        <begin position="6562"/>
        <end position="6584"/>
    </location>
</feature>
<keyword evidence="2" id="KW-0433">Leucine-rich repeat</keyword>
<feature type="transmembrane region" description="Helical" evidence="5">
    <location>
        <begin position="6605"/>
        <end position="6625"/>
    </location>
</feature>
<keyword evidence="5" id="KW-0472">Membrane</keyword>
<feature type="compositionally biased region" description="Pro residues" evidence="4">
    <location>
        <begin position="2140"/>
        <end position="2288"/>
    </location>
</feature>
<evidence type="ECO:0000313" key="7">
    <source>
        <dbReference type="EMBL" id="KAG2443528.1"/>
    </source>
</evidence>
<dbReference type="InterPro" id="IPR001611">
    <property type="entry name" value="Leu-rich_rpt"/>
</dbReference>
<proteinExistence type="predicted"/>
<feature type="domain" description="Leucine-rich repeat-containing N-terminal plant-type" evidence="6">
    <location>
        <begin position="4327"/>
        <end position="4364"/>
    </location>
</feature>
<feature type="region of interest" description="Disordered" evidence="4">
    <location>
        <begin position="6851"/>
        <end position="6987"/>
    </location>
</feature>
<dbReference type="GO" id="GO:0005930">
    <property type="term" value="C:axoneme"/>
    <property type="evidence" value="ECO:0007669"/>
    <property type="project" value="UniProtKB-SubCell"/>
</dbReference>
<feature type="transmembrane region" description="Helical" evidence="5">
    <location>
        <begin position="6637"/>
        <end position="6662"/>
    </location>
</feature>
<dbReference type="InterPro" id="IPR053213">
    <property type="entry name" value="RLP29"/>
</dbReference>
<keyword evidence="5" id="KW-0812">Transmembrane</keyword>
<feature type="domain" description="Leucine-rich repeat-containing N-terminal plant-type" evidence="6">
    <location>
        <begin position="508"/>
        <end position="537"/>
    </location>
</feature>
<keyword evidence="3" id="KW-0677">Repeat</keyword>
<feature type="domain" description="Leucine-rich repeat-containing N-terminal plant-type" evidence="6">
    <location>
        <begin position="1756"/>
        <end position="1793"/>
    </location>
</feature>
<feature type="transmembrane region" description="Helical" evidence="5">
    <location>
        <begin position="7492"/>
        <end position="7515"/>
    </location>
</feature>
<dbReference type="Proteomes" id="UP000650467">
    <property type="component" value="Unassembled WGS sequence"/>
</dbReference>
<feature type="compositionally biased region" description="Low complexity" evidence="4">
    <location>
        <begin position="6080"/>
        <end position="6093"/>
    </location>
</feature>
<dbReference type="OrthoDB" id="1535479at2759"/>
<name>A0A835TEA3_CHLIN</name>
<feature type="region of interest" description="Disordered" evidence="4">
    <location>
        <begin position="1931"/>
        <end position="1969"/>
    </location>
</feature>
<feature type="region of interest" description="Disordered" evidence="4">
    <location>
        <begin position="2976"/>
        <end position="3013"/>
    </location>
</feature>
<feature type="compositionally biased region" description="Pro residues" evidence="4">
    <location>
        <begin position="4202"/>
        <end position="4324"/>
    </location>
</feature>
<evidence type="ECO:0000256" key="3">
    <source>
        <dbReference type="ARBA" id="ARBA00022737"/>
    </source>
</evidence>
<feature type="region of interest" description="Disordered" evidence="4">
    <location>
        <begin position="7255"/>
        <end position="7320"/>
    </location>
</feature>
<feature type="region of interest" description="Disordered" evidence="4">
    <location>
        <begin position="4711"/>
        <end position="4808"/>
    </location>
</feature>
<feature type="compositionally biased region" description="Low complexity" evidence="4">
    <location>
        <begin position="6853"/>
        <end position="6891"/>
    </location>
</feature>
<feature type="region of interest" description="Disordered" evidence="4">
    <location>
        <begin position="1057"/>
        <end position="1219"/>
    </location>
</feature>
<feature type="domain" description="Leucine-rich repeat-containing N-terminal plant-type" evidence="6">
    <location>
        <begin position="5279"/>
        <end position="5314"/>
    </location>
</feature>
<feature type="compositionally biased region" description="Low complexity" evidence="4">
    <location>
        <begin position="6904"/>
        <end position="6933"/>
    </location>
</feature>
<feature type="domain" description="Leucine-rich repeat-containing N-terminal plant-type" evidence="6">
    <location>
        <begin position="4041"/>
        <end position="4070"/>
    </location>
</feature>
<feature type="region of interest" description="Disordered" evidence="4">
    <location>
        <begin position="5660"/>
        <end position="5842"/>
    </location>
</feature>
<feature type="compositionally biased region" description="Pro residues" evidence="4">
    <location>
        <begin position="651"/>
        <end position="670"/>
    </location>
</feature>
<feature type="transmembrane region" description="Helical" evidence="5">
    <location>
        <begin position="7582"/>
        <end position="7606"/>
    </location>
</feature>
<protein>
    <recommendedName>
        <fullName evidence="6">Leucine-rich repeat-containing N-terminal plant-type domain-containing protein</fullName>
    </recommendedName>
</protein>
<feature type="domain" description="Leucine-rich repeat-containing N-terminal plant-type" evidence="6">
    <location>
        <begin position="3023"/>
        <end position="3052"/>
    </location>
</feature>
<dbReference type="SMART" id="SM00365">
    <property type="entry name" value="LRR_SD22"/>
    <property type="match status" value="12"/>
</dbReference>
<feature type="region of interest" description="Disordered" evidence="4">
    <location>
        <begin position="4202"/>
        <end position="4325"/>
    </location>
</feature>
<feature type="region of interest" description="Disordered" evidence="4">
    <location>
        <begin position="3994"/>
        <end position="4031"/>
    </location>
</feature>
<feature type="compositionally biased region" description="Pro residues" evidence="4">
    <location>
        <begin position="4000"/>
        <end position="4031"/>
    </location>
</feature>
<feature type="domain" description="Leucine-rich repeat-containing N-terminal plant-type" evidence="6">
    <location>
        <begin position="5022"/>
        <end position="5059"/>
    </location>
</feature>
<feature type="compositionally biased region" description="Gly residues" evidence="4">
    <location>
        <begin position="7215"/>
        <end position="7230"/>
    </location>
</feature>
<feature type="region of interest" description="Disordered" evidence="4">
    <location>
        <begin position="849"/>
        <end position="886"/>
    </location>
</feature>
<organism evidence="7 8">
    <name type="scientific">Chlamydomonas incerta</name>
    <dbReference type="NCBI Taxonomy" id="51695"/>
    <lineage>
        <taxon>Eukaryota</taxon>
        <taxon>Viridiplantae</taxon>
        <taxon>Chlorophyta</taxon>
        <taxon>core chlorophytes</taxon>
        <taxon>Chlorophyceae</taxon>
        <taxon>CS clade</taxon>
        <taxon>Chlamydomonadales</taxon>
        <taxon>Chlamydomonadaceae</taxon>
        <taxon>Chlamydomonas</taxon>
    </lineage>
</organism>
<feature type="compositionally biased region" description="Low complexity" evidence="4">
    <location>
        <begin position="6053"/>
        <end position="6072"/>
    </location>
</feature>
<feature type="region of interest" description="Disordered" evidence="4">
    <location>
        <begin position="4982"/>
        <end position="5025"/>
    </location>
</feature>
<feature type="region of interest" description="Disordered" evidence="4">
    <location>
        <begin position="6672"/>
        <end position="6745"/>
    </location>
</feature>
<dbReference type="SMART" id="SM00364">
    <property type="entry name" value="LRR_BAC"/>
    <property type="match status" value="10"/>
</dbReference>
<feature type="region of interest" description="Disordered" evidence="4">
    <location>
        <begin position="7365"/>
        <end position="7456"/>
    </location>
</feature>
<feature type="region of interest" description="Disordered" evidence="4">
    <location>
        <begin position="3184"/>
        <end position="3307"/>
    </location>
</feature>
<feature type="transmembrane region" description="Helical" evidence="5">
    <location>
        <begin position="7521"/>
        <end position="7541"/>
    </location>
</feature>
<dbReference type="InterPro" id="IPR003591">
    <property type="entry name" value="Leu-rich_rpt_typical-subtyp"/>
</dbReference>
<dbReference type="PANTHER" id="PTHR48009:SF4">
    <property type="entry name" value="LEUCINE-RICH REPEAT (LRR) FAMILY PROTEIN"/>
    <property type="match status" value="1"/>
</dbReference>
<feature type="region of interest" description="Disordered" evidence="4">
    <location>
        <begin position="3485"/>
        <end position="3522"/>
    </location>
</feature>
<feature type="compositionally biased region" description="Low complexity" evidence="4">
    <location>
        <begin position="6722"/>
        <end position="6734"/>
    </location>
</feature>
<feature type="compositionally biased region" description="Pro residues" evidence="4">
    <location>
        <begin position="855"/>
        <end position="886"/>
    </location>
</feature>
<feature type="region of interest" description="Disordered" evidence="4">
    <location>
        <begin position="651"/>
        <end position="671"/>
    </location>
</feature>